<evidence type="ECO:0000256" key="2">
    <source>
        <dbReference type="ARBA" id="ARBA00007069"/>
    </source>
</evidence>
<dbReference type="KEGG" id="pabo:BCY86_06320"/>
<evidence type="ECO:0000259" key="9">
    <source>
        <dbReference type="PROSITE" id="PS50928"/>
    </source>
</evidence>
<dbReference type="Proteomes" id="UP000185544">
    <property type="component" value="Chromosome"/>
</dbReference>
<keyword evidence="4" id="KW-1003">Cell membrane</keyword>
<feature type="transmembrane region" description="Helical" evidence="8">
    <location>
        <begin position="51"/>
        <end position="75"/>
    </location>
</feature>
<dbReference type="PANTHER" id="PTHR30450">
    <property type="entry name" value="ABC TRANSPORTER PERMEASE"/>
    <property type="match status" value="1"/>
</dbReference>
<evidence type="ECO:0000313" key="10">
    <source>
        <dbReference type="EMBL" id="APS00334.1"/>
    </source>
</evidence>
<dbReference type="FunFam" id="1.10.3720.10:FF:000002">
    <property type="entry name" value="D-methionine ABC transporter permease MetI"/>
    <property type="match status" value="1"/>
</dbReference>
<evidence type="ECO:0000256" key="1">
    <source>
        <dbReference type="ARBA" id="ARBA00004651"/>
    </source>
</evidence>
<feature type="transmembrane region" description="Helical" evidence="8">
    <location>
        <begin position="12"/>
        <end position="39"/>
    </location>
</feature>
<evidence type="ECO:0000256" key="7">
    <source>
        <dbReference type="ARBA" id="ARBA00023136"/>
    </source>
</evidence>
<keyword evidence="3 8" id="KW-0813">Transport</keyword>
<protein>
    <submittedName>
        <fullName evidence="10">Methionine ABC transporter permease</fullName>
    </submittedName>
</protein>
<dbReference type="RefSeq" id="WP_075276998.1">
    <property type="nucleotide sequence ID" value="NZ_CP016908.1"/>
</dbReference>
<accession>A0A1L6MXS9</accession>
<comment type="similarity">
    <text evidence="2">Belongs to the binding-protein-dependent transport system permease family. CysTW subfamily.</text>
</comment>
<keyword evidence="5 8" id="KW-0812">Transmembrane</keyword>
<name>A0A1L6MXS9_9BACT</name>
<gene>
    <name evidence="10" type="ORF">BCY86_06320</name>
</gene>
<evidence type="ECO:0000256" key="6">
    <source>
        <dbReference type="ARBA" id="ARBA00022989"/>
    </source>
</evidence>
<dbReference type="GO" id="GO:0048473">
    <property type="term" value="P:D-methionine transmembrane transport"/>
    <property type="evidence" value="ECO:0007669"/>
    <property type="project" value="TreeGrafter"/>
</dbReference>
<feature type="transmembrane region" description="Helical" evidence="8">
    <location>
        <begin position="87"/>
        <end position="108"/>
    </location>
</feature>
<keyword evidence="11" id="KW-1185">Reference proteome</keyword>
<evidence type="ECO:0000256" key="4">
    <source>
        <dbReference type="ARBA" id="ARBA00022475"/>
    </source>
</evidence>
<dbReference type="PROSITE" id="PS50928">
    <property type="entry name" value="ABC_TM1"/>
    <property type="match status" value="1"/>
</dbReference>
<evidence type="ECO:0000313" key="11">
    <source>
        <dbReference type="Proteomes" id="UP000185544"/>
    </source>
</evidence>
<dbReference type="Gene3D" id="1.10.3720.10">
    <property type="entry name" value="MetI-like"/>
    <property type="match status" value="1"/>
</dbReference>
<proteinExistence type="inferred from homology"/>
<dbReference type="STRING" id="1882918.BCY86_06320"/>
<feature type="transmembrane region" description="Helical" evidence="8">
    <location>
        <begin position="146"/>
        <end position="167"/>
    </location>
</feature>
<dbReference type="PANTHER" id="PTHR30450:SF1">
    <property type="entry name" value="D-METHIONINE TRANSPORT SYSTEM PERMEASE PROTEIN METI-RELATED"/>
    <property type="match status" value="1"/>
</dbReference>
<dbReference type="GO" id="GO:0005886">
    <property type="term" value="C:plasma membrane"/>
    <property type="evidence" value="ECO:0007669"/>
    <property type="project" value="UniProtKB-SubCell"/>
</dbReference>
<dbReference type="InterPro" id="IPR051322">
    <property type="entry name" value="AA_ABC_Transporter_Permease"/>
</dbReference>
<comment type="subcellular location">
    <subcellularLocation>
        <location evidence="1 8">Cell membrane</location>
        <topology evidence="1 8">Multi-pass membrane protein</topology>
    </subcellularLocation>
</comment>
<feature type="domain" description="ABC transmembrane type-1" evidence="9">
    <location>
        <begin position="13"/>
        <end position="207"/>
    </location>
</feature>
<keyword evidence="7 8" id="KW-0472">Membrane</keyword>
<dbReference type="Pfam" id="PF00528">
    <property type="entry name" value="BPD_transp_1"/>
    <property type="match status" value="1"/>
</dbReference>
<evidence type="ECO:0000256" key="5">
    <source>
        <dbReference type="ARBA" id="ARBA00022692"/>
    </source>
</evidence>
<reference evidence="10 11" key="1">
    <citation type="submission" date="2016-08" db="EMBL/GenBank/DDBJ databases">
        <title>Identification and validation of antigenic proteins from Pajaroellobacter abortibovis using de-novo genome sequence assembly and reverse vaccinology.</title>
        <authorList>
            <person name="Welly B.T."/>
            <person name="Miller M.R."/>
            <person name="Stott J.L."/>
            <person name="Blanchard M.T."/>
            <person name="Islas-Trejo A.D."/>
            <person name="O'Rourke S.M."/>
            <person name="Young A.E."/>
            <person name="Medrano J.F."/>
            <person name="Van Eenennaam A.L."/>
        </authorList>
    </citation>
    <scope>NUCLEOTIDE SEQUENCE [LARGE SCALE GENOMIC DNA]</scope>
    <source>
        <strain evidence="10 11">BTF92-0548A/99-0131</strain>
    </source>
</reference>
<dbReference type="OrthoDB" id="5322475at2"/>
<sequence>MSPDIIHLVANALLETILMVVGGGLIGMLFGIPLGILLFTTRPSGAWPHKYISMVLGAVVNAGRSCPFLILMVAILPLTRFLTGSSIGTAAAIVPLGISAIPFVGRIVEGALTETAPGLIEAALSMGASPSQVVFKVLLPESLPRISHGITVMLVSLVGSSAMAGALGGGGLGDLAIRYGYQRFNTPLMIITVIILICFVQLIQIVGDWTSHTLDHRG</sequence>
<evidence type="ECO:0000256" key="3">
    <source>
        <dbReference type="ARBA" id="ARBA00022448"/>
    </source>
</evidence>
<dbReference type="EMBL" id="CP016908">
    <property type="protein sequence ID" value="APS00334.1"/>
    <property type="molecule type" value="Genomic_DNA"/>
</dbReference>
<dbReference type="InterPro" id="IPR000515">
    <property type="entry name" value="MetI-like"/>
</dbReference>
<keyword evidence="6 8" id="KW-1133">Transmembrane helix</keyword>
<evidence type="ECO:0000256" key="8">
    <source>
        <dbReference type="RuleBase" id="RU363032"/>
    </source>
</evidence>
<organism evidence="10 11">
    <name type="scientific">Pajaroellobacter abortibovis</name>
    <dbReference type="NCBI Taxonomy" id="1882918"/>
    <lineage>
        <taxon>Bacteria</taxon>
        <taxon>Pseudomonadati</taxon>
        <taxon>Myxococcota</taxon>
        <taxon>Polyangia</taxon>
        <taxon>Polyangiales</taxon>
        <taxon>Polyangiaceae</taxon>
    </lineage>
</organism>
<feature type="transmembrane region" description="Helical" evidence="8">
    <location>
        <begin position="188"/>
        <end position="207"/>
    </location>
</feature>
<dbReference type="InterPro" id="IPR035906">
    <property type="entry name" value="MetI-like_sf"/>
</dbReference>
<dbReference type="CDD" id="cd06261">
    <property type="entry name" value="TM_PBP2"/>
    <property type="match status" value="1"/>
</dbReference>
<dbReference type="AlphaFoldDB" id="A0A1L6MXS9"/>
<dbReference type="SUPFAM" id="SSF161098">
    <property type="entry name" value="MetI-like"/>
    <property type="match status" value="1"/>
</dbReference>